<dbReference type="Proteomes" id="UP001311915">
    <property type="component" value="Unassembled WGS sequence"/>
</dbReference>
<dbReference type="AlphaFoldDB" id="A0AAV9KY85"/>
<reference evidence="1 2" key="1">
    <citation type="submission" date="2023-10" db="EMBL/GenBank/DDBJ databases">
        <title>Genome-Wide Identification Analysis in wild type Solanum Pinnatisectum Reveals Some Genes Defensing Phytophthora Infestans.</title>
        <authorList>
            <person name="Sun C."/>
        </authorList>
    </citation>
    <scope>NUCLEOTIDE SEQUENCE [LARGE SCALE GENOMIC DNA]</scope>
    <source>
        <strain evidence="1">LQN</strain>
        <tissue evidence="1">Leaf</tissue>
    </source>
</reference>
<protein>
    <submittedName>
        <fullName evidence="1">Uncharacterized protein</fullName>
    </submittedName>
</protein>
<sequence length="86" mass="9950">MNLIIWNCRCANGPDFIRNFRTLLDWHKPPMMLDEFPFNKMTKVPTMGNSGGLVVLWDDNLLELDEIATTGQEIHAMIKVSTHNKY</sequence>
<dbReference type="EMBL" id="JAWPEI010000008">
    <property type="protein sequence ID" value="KAK4718343.1"/>
    <property type="molecule type" value="Genomic_DNA"/>
</dbReference>
<evidence type="ECO:0000313" key="2">
    <source>
        <dbReference type="Proteomes" id="UP001311915"/>
    </source>
</evidence>
<name>A0AAV9KY85_9SOLN</name>
<organism evidence="1 2">
    <name type="scientific">Solanum pinnatisectum</name>
    <name type="common">tansyleaf nightshade</name>
    <dbReference type="NCBI Taxonomy" id="50273"/>
    <lineage>
        <taxon>Eukaryota</taxon>
        <taxon>Viridiplantae</taxon>
        <taxon>Streptophyta</taxon>
        <taxon>Embryophyta</taxon>
        <taxon>Tracheophyta</taxon>
        <taxon>Spermatophyta</taxon>
        <taxon>Magnoliopsida</taxon>
        <taxon>eudicotyledons</taxon>
        <taxon>Gunneridae</taxon>
        <taxon>Pentapetalae</taxon>
        <taxon>asterids</taxon>
        <taxon>lamiids</taxon>
        <taxon>Solanales</taxon>
        <taxon>Solanaceae</taxon>
        <taxon>Solanoideae</taxon>
        <taxon>Solaneae</taxon>
        <taxon>Solanum</taxon>
    </lineage>
</organism>
<keyword evidence="2" id="KW-1185">Reference proteome</keyword>
<accession>A0AAV9KY85</accession>
<dbReference type="PANTHER" id="PTHR35218:SF9">
    <property type="entry name" value="ENDONUCLEASE_EXONUCLEASE_PHOSPHATASE DOMAIN-CONTAINING PROTEIN"/>
    <property type="match status" value="1"/>
</dbReference>
<evidence type="ECO:0000313" key="1">
    <source>
        <dbReference type="EMBL" id="KAK4718343.1"/>
    </source>
</evidence>
<comment type="caution">
    <text evidence="1">The sequence shown here is derived from an EMBL/GenBank/DDBJ whole genome shotgun (WGS) entry which is preliminary data.</text>
</comment>
<gene>
    <name evidence="1" type="ORF">R3W88_016681</name>
</gene>
<proteinExistence type="predicted"/>
<dbReference type="PANTHER" id="PTHR35218">
    <property type="entry name" value="RNASE H DOMAIN-CONTAINING PROTEIN"/>
    <property type="match status" value="1"/>
</dbReference>